<dbReference type="InterPro" id="IPR018846">
    <property type="entry name" value="Beta-prop_RSE1/DDB1/CPSF1_1st"/>
</dbReference>
<dbReference type="InParanoid" id="A0A1S0TEP9"/>
<evidence type="ECO:0000313" key="2">
    <source>
        <dbReference type="EMBL" id="EFO12463.1"/>
    </source>
</evidence>
<dbReference type="InterPro" id="IPR015943">
    <property type="entry name" value="WD40/YVTN_repeat-like_dom_sf"/>
</dbReference>
<dbReference type="RefSeq" id="XP_003151606.1">
    <property type="nucleotide sequence ID" value="XM_003151558.1"/>
</dbReference>
<name>A0A1S0TEP9_LOALO</name>
<dbReference type="PANTHER" id="PTHR10644">
    <property type="entry name" value="DNA REPAIR/RNA PROCESSING CPSF FAMILY"/>
    <property type="match status" value="1"/>
</dbReference>
<dbReference type="GeneID" id="9953566"/>
<dbReference type="EMBL" id="JH715936">
    <property type="protein sequence ID" value="EFO12463.1"/>
    <property type="molecule type" value="Genomic_DNA"/>
</dbReference>
<gene>
    <name evidence="2" type="ORF">LOAG_16070</name>
</gene>
<protein>
    <recommendedName>
        <fullName evidence="1">RSE1/DDB1/CPSF1 first beta-propeller domain-containing protein</fullName>
    </recommendedName>
</protein>
<feature type="domain" description="RSE1/DDB1/CPSF1 first beta-propeller" evidence="1">
    <location>
        <begin position="14"/>
        <end position="78"/>
    </location>
</feature>
<organism evidence="2">
    <name type="scientific">Loa loa</name>
    <name type="common">Eye worm</name>
    <name type="synonym">Filaria loa</name>
    <dbReference type="NCBI Taxonomy" id="7209"/>
    <lineage>
        <taxon>Eukaryota</taxon>
        <taxon>Metazoa</taxon>
        <taxon>Ecdysozoa</taxon>
        <taxon>Nematoda</taxon>
        <taxon>Chromadorea</taxon>
        <taxon>Rhabditida</taxon>
        <taxon>Spirurina</taxon>
        <taxon>Spiruromorpha</taxon>
        <taxon>Filarioidea</taxon>
        <taxon>Onchocercidae</taxon>
        <taxon>Loa</taxon>
    </lineage>
</organism>
<dbReference type="Pfam" id="PF10433">
    <property type="entry name" value="Beta-prop_RSE1_1st"/>
    <property type="match status" value="1"/>
</dbReference>
<dbReference type="Gene3D" id="2.130.10.10">
    <property type="entry name" value="YVTN repeat-like/Quinoprotein amine dehydrogenase"/>
    <property type="match status" value="2"/>
</dbReference>
<dbReference type="InterPro" id="IPR050358">
    <property type="entry name" value="RSE1/DDB1/CFT1"/>
</dbReference>
<reference evidence="2" key="1">
    <citation type="submission" date="2012-04" db="EMBL/GenBank/DDBJ databases">
        <title>The Genome Sequence of Loa loa.</title>
        <authorList>
            <consortium name="The Broad Institute Genome Sequencing Platform"/>
            <consortium name="Broad Institute Genome Sequencing Center for Infectious Disease"/>
            <person name="Nutman T.B."/>
            <person name="Fink D.L."/>
            <person name="Russ C."/>
            <person name="Young S."/>
            <person name="Zeng Q."/>
            <person name="Gargeya S."/>
            <person name="Alvarado L."/>
            <person name="Berlin A."/>
            <person name="Chapman S.B."/>
            <person name="Chen Z."/>
            <person name="Freedman E."/>
            <person name="Gellesch M."/>
            <person name="Goldberg J."/>
            <person name="Griggs A."/>
            <person name="Gujja S."/>
            <person name="Heilman E.R."/>
            <person name="Heiman D."/>
            <person name="Howarth C."/>
            <person name="Mehta T."/>
            <person name="Neiman D."/>
            <person name="Pearson M."/>
            <person name="Roberts A."/>
            <person name="Saif S."/>
            <person name="Shea T."/>
            <person name="Shenoy N."/>
            <person name="Sisk P."/>
            <person name="Stolte C."/>
            <person name="Sykes S."/>
            <person name="White J."/>
            <person name="Yandava C."/>
            <person name="Haas B."/>
            <person name="Henn M.R."/>
            <person name="Nusbaum C."/>
            <person name="Birren B."/>
        </authorList>
    </citation>
    <scope>NUCLEOTIDE SEQUENCE [LARGE SCALE GENOMIC DNA]</scope>
</reference>
<dbReference type="OrthoDB" id="433457at2759"/>
<sequence>MALNYIVTAYKPTVVTHALVGSFIVPTELNLVLAKTNRVELFLVTPEGLKPHRECPVFGRIATIKLFRAPGEEDHLLVSQAVL</sequence>
<dbReference type="CTD" id="9953566"/>
<proteinExistence type="predicted"/>
<evidence type="ECO:0000259" key="1">
    <source>
        <dbReference type="Pfam" id="PF10433"/>
    </source>
</evidence>
<dbReference type="AlphaFoldDB" id="A0A1S0TEP9"/>
<accession>A0A1S0TEP9</accession>
<dbReference type="KEGG" id="loa:LOAG_16070"/>